<reference evidence="1" key="2">
    <citation type="submission" date="2021-04" db="EMBL/GenBank/DDBJ databases">
        <authorList>
            <person name="Gilroy R."/>
        </authorList>
    </citation>
    <scope>NUCLEOTIDE SEQUENCE</scope>
    <source>
        <strain evidence="1">CHK171-505</strain>
    </source>
</reference>
<proteinExistence type="predicted"/>
<comment type="caution">
    <text evidence="1">The sequence shown here is derived from an EMBL/GenBank/DDBJ whole genome shotgun (WGS) entry which is preliminary data.</text>
</comment>
<dbReference type="EMBL" id="DWYW01000200">
    <property type="protein sequence ID" value="HJA90871.1"/>
    <property type="molecule type" value="Genomic_DNA"/>
</dbReference>
<protein>
    <submittedName>
        <fullName evidence="1">Uncharacterized protein</fullName>
    </submittedName>
</protein>
<dbReference type="AlphaFoldDB" id="A0A9D2KZ83"/>
<reference evidence="1" key="1">
    <citation type="journal article" date="2021" name="PeerJ">
        <title>Extensive microbial diversity within the chicken gut microbiome revealed by metagenomics and culture.</title>
        <authorList>
            <person name="Gilroy R."/>
            <person name="Ravi A."/>
            <person name="Getino M."/>
            <person name="Pursley I."/>
            <person name="Horton D.L."/>
            <person name="Alikhan N.F."/>
            <person name="Baker D."/>
            <person name="Gharbi K."/>
            <person name="Hall N."/>
            <person name="Watson M."/>
            <person name="Adriaenssens E.M."/>
            <person name="Foster-Nyarko E."/>
            <person name="Jarju S."/>
            <person name="Secka A."/>
            <person name="Antonio M."/>
            <person name="Oren A."/>
            <person name="Chaudhuri R.R."/>
            <person name="La Ragione R."/>
            <person name="Hildebrand F."/>
            <person name="Pallen M.J."/>
        </authorList>
    </citation>
    <scope>NUCLEOTIDE SEQUENCE</scope>
    <source>
        <strain evidence="1">CHK171-505</strain>
    </source>
</reference>
<dbReference type="Proteomes" id="UP000886856">
    <property type="component" value="Unassembled WGS sequence"/>
</dbReference>
<accession>A0A9D2KZ83</accession>
<gene>
    <name evidence="1" type="ORF">H9948_08795</name>
</gene>
<name>A0A9D2KZ83_9LACT</name>
<evidence type="ECO:0000313" key="2">
    <source>
        <dbReference type="Proteomes" id="UP000886856"/>
    </source>
</evidence>
<organism evidence="1 2">
    <name type="scientific">Candidatus Jeotgalibaca merdavium</name>
    <dbReference type="NCBI Taxonomy" id="2838627"/>
    <lineage>
        <taxon>Bacteria</taxon>
        <taxon>Bacillati</taxon>
        <taxon>Bacillota</taxon>
        <taxon>Bacilli</taxon>
        <taxon>Lactobacillales</taxon>
        <taxon>Carnobacteriaceae</taxon>
        <taxon>Jeotgalibaca</taxon>
    </lineage>
</organism>
<sequence length="72" mass="8357">MQQLKDKIILHLKKKGASVELFFENQQSYTYSYLGEHIVGENVICFKSTFDSENEIVVNLNTVSFVIFSKKH</sequence>
<evidence type="ECO:0000313" key="1">
    <source>
        <dbReference type="EMBL" id="HJA90871.1"/>
    </source>
</evidence>